<evidence type="ECO:0000256" key="4">
    <source>
        <dbReference type="SAM" id="Phobius"/>
    </source>
</evidence>
<evidence type="ECO:0000313" key="6">
    <source>
        <dbReference type="EMBL" id="KAJ8310092.1"/>
    </source>
</evidence>
<evidence type="ECO:0000259" key="5">
    <source>
        <dbReference type="PROSITE" id="PS51233"/>
    </source>
</evidence>
<dbReference type="InterPro" id="IPR058727">
    <property type="entry name" value="Helical_Vwde"/>
</dbReference>
<dbReference type="Gene3D" id="2.60.120.260">
    <property type="entry name" value="Galactose-binding domain-like"/>
    <property type="match status" value="1"/>
</dbReference>
<dbReference type="InterPro" id="IPR050969">
    <property type="entry name" value="Dev_Signal_Modulators"/>
</dbReference>
<dbReference type="InterPro" id="IPR001846">
    <property type="entry name" value="VWF_type-D"/>
</dbReference>
<evidence type="ECO:0000256" key="1">
    <source>
        <dbReference type="ARBA" id="ARBA00022729"/>
    </source>
</evidence>
<keyword evidence="4" id="KW-0812">Transmembrane</keyword>
<evidence type="ECO:0000313" key="7">
    <source>
        <dbReference type="Proteomes" id="UP001217089"/>
    </source>
</evidence>
<organism evidence="6 7">
    <name type="scientific">Tegillarca granosa</name>
    <name type="common">Malaysian cockle</name>
    <name type="synonym">Anadara granosa</name>
    <dbReference type="NCBI Taxonomy" id="220873"/>
    <lineage>
        <taxon>Eukaryota</taxon>
        <taxon>Metazoa</taxon>
        <taxon>Spiralia</taxon>
        <taxon>Lophotrochozoa</taxon>
        <taxon>Mollusca</taxon>
        <taxon>Bivalvia</taxon>
        <taxon>Autobranchia</taxon>
        <taxon>Pteriomorphia</taxon>
        <taxon>Arcoida</taxon>
        <taxon>Arcoidea</taxon>
        <taxon>Arcidae</taxon>
        <taxon>Tegillarca</taxon>
    </lineage>
</organism>
<evidence type="ECO:0000256" key="2">
    <source>
        <dbReference type="ARBA" id="ARBA00023157"/>
    </source>
</evidence>
<keyword evidence="4" id="KW-1133">Transmembrane helix</keyword>
<dbReference type="Pfam" id="PF00094">
    <property type="entry name" value="VWD"/>
    <property type="match status" value="1"/>
</dbReference>
<gene>
    <name evidence="6" type="ORF">KUTeg_011957</name>
</gene>
<proteinExistence type="predicted"/>
<feature type="region of interest" description="Disordered" evidence="3">
    <location>
        <begin position="749"/>
        <end position="777"/>
    </location>
</feature>
<feature type="transmembrane region" description="Helical" evidence="4">
    <location>
        <begin position="681"/>
        <end position="706"/>
    </location>
</feature>
<dbReference type="SMART" id="SM00216">
    <property type="entry name" value="VWD"/>
    <property type="match status" value="1"/>
</dbReference>
<feature type="domain" description="VWFD" evidence="5">
    <location>
        <begin position="91"/>
        <end position="275"/>
    </location>
</feature>
<dbReference type="EMBL" id="JARBDR010000640">
    <property type="protein sequence ID" value="KAJ8310092.1"/>
    <property type="molecule type" value="Genomic_DNA"/>
</dbReference>
<dbReference type="PANTHER" id="PTHR14949">
    <property type="entry name" value="EGF-LIKE-DOMAIN, MULTIPLE 7, 8"/>
    <property type="match status" value="1"/>
</dbReference>
<dbReference type="Proteomes" id="UP001217089">
    <property type="component" value="Unassembled WGS sequence"/>
</dbReference>
<protein>
    <recommendedName>
        <fullName evidence="5">VWFD domain-containing protein</fullName>
    </recommendedName>
</protein>
<dbReference type="PROSITE" id="PS51233">
    <property type="entry name" value="VWFD"/>
    <property type="match status" value="1"/>
</dbReference>
<dbReference type="PANTHER" id="PTHR14949:SF56">
    <property type="entry name" value="EGF-LIKE-DOMAIN, MULTIPLE 7"/>
    <property type="match status" value="1"/>
</dbReference>
<keyword evidence="7" id="KW-1185">Reference proteome</keyword>
<accession>A0ABQ9F2H7</accession>
<keyword evidence="2" id="KW-1015">Disulfide bond</keyword>
<evidence type="ECO:0000256" key="3">
    <source>
        <dbReference type="SAM" id="MobiDB-lite"/>
    </source>
</evidence>
<name>A0ABQ9F2H7_TEGGR</name>
<dbReference type="Pfam" id="PF26129">
    <property type="entry name" value="Vwde"/>
    <property type="match status" value="1"/>
</dbReference>
<keyword evidence="1" id="KW-0732">Signal</keyword>
<keyword evidence="4" id="KW-0472">Membrane</keyword>
<comment type="caution">
    <text evidence="6">The sequence shown here is derived from an EMBL/GenBank/DDBJ whole genome shotgun (WGS) entry which is preliminary data.</text>
</comment>
<sequence length="785" mass="88760">MSNIHPEPSLLLRYMKGAKKSETTWFKTRQWEKEIQMLIKHRTETVYDNQKVYTLQLRVANTLFNDIIKGTVLDEVRVNVIPTETQVWKDKLCYGVADPHLHTFDGNNYEMHMPGEYMMYRHTTLNITVQAKTTTCWGVYCFCGIVINAGRDVFMIYVCPDYGVKYDRFIRCEDGLLTASSKGGSEYEVFLSTGTIVKVMIIRSHLINIYIYPSVHDKGKTEGLCGSFDGNPNNDFTFRNGGYQAGTFGYPTPYYPFTYVDDFSNSWKLMAVENLFPHVGVVAKYKSLSPMPNPVQFCYCELNTEEDTSANPTSILKVATCDYREYADCIDTRVRPFICDHYRTESNLETMSEQLDLLDVNQNVRKKKSTVVPYTEAEAYYRCSQGFQDSPIIQLCSGSELIDNSSLSLCVTDLMLTGDDSWIHHQIESARLQCVHAVEFNKTLQREFANLTDEIKSLNCQNNCSGEGSCINGTCICKDGFEEIDCSVNKAEPPQIISTSHRVVDLATHKYSCDRSAKNCQVTDLFGQGFVYDPPPVLRIKKYKITTTYTTDLIKQYTISCTWRGRFEVTCTLDRENLPTDVFVTQYIFEISNDGINFGSEMSIQVFQSTCQEIGHGTAGITYKLKDNYCYIKDVCYANKATEISKSCSICNSTEDKFKWSKSKEDDCLTKSTSEETNDSLTVGLSVGGSILFVVAVAVVVVVVVLKCYKKKICRSNVLTCTPSKDYENHSSSTLFTKRTSSQVSVFSFDSSNDSTQVSASNTRQSKDSRDRPASATSIQLFQKI</sequence>
<reference evidence="6 7" key="1">
    <citation type="submission" date="2022-12" db="EMBL/GenBank/DDBJ databases">
        <title>Chromosome-level genome of Tegillarca granosa.</title>
        <authorList>
            <person name="Kim J."/>
        </authorList>
    </citation>
    <scope>NUCLEOTIDE SEQUENCE [LARGE SCALE GENOMIC DNA]</scope>
    <source>
        <strain evidence="6">Teg-2019</strain>
        <tissue evidence="6">Adductor muscle</tissue>
    </source>
</reference>